<reference evidence="2" key="1">
    <citation type="submission" date="2015-11" db="EMBL/GenBank/DDBJ databases">
        <authorList>
            <person name="Tobias N.J."/>
            <person name="Mishra B."/>
            <person name="Gupta D.K."/>
            <person name="Thines M."/>
            <person name="Stinear T.P."/>
            <person name="Bode H.B."/>
        </authorList>
    </citation>
    <scope>NUCLEOTIDE SEQUENCE [LARGE SCALE GENOMIC DNA]</scope>
    <source>
        <strain evidence="2">PB45.5</strain>
    </source>
</reference>
<dbReference type="EMBL" id="LOIC01000070">
    <property type="protein sequence ID" value="OCA54514.1"/>
    <property type="molecule type" value="Genomic_DNA"/>
</dbReference>
<dbReference type="Proteomes" id="UP000092665">
    <property type="component" value="Unassembled WGS sequence"/>
</dbReference>
<comment type="caution">
    <text evidence="1">The sequence shown here is derived from an EMBL/GenBank/DDBJ whole genome shotgun (WGS) entry which is preliminary data.</text>
</comment>
<gene>
    <name evidence="1" type="ORF">Phpb_02425</name>
</gene>
<name>A0A1B8YHB7_9GAMM</name>
<dbReference type="PATRIC" id="fig|29488.15.peg.2677"/>
<protein>
    <submittedName>
        <fullName evidence="1">Uncharacterized protein</fullName>
    </submittedName>
</protein>
<evidence type="ECO:0000313" key="2">
    <source>
        <dbReference type="Proteomes" id="UP000092665"/>
    </source>
</evidence>
<dbReference type="RefSeq" id="WP_065390548.1">
    <property type="nucleotide sequence ID" value="NZ_CAWMQN010000070.1"/>
</dbReference>
<keyword evidence="2" id="KW-1185">Reference proteome</keyword>
<sequence length="115" mass="12760">MNLKNDFKAFSIGNNANVPSQINYEASENINNGFQADKAITTHDLNKALRQSSTIASVVADFIKTQSGENVLDDGDIAKITVQLNRALEKTNSVFILFLCLRMKSSQRKTATMKY</sequence>
<organism evidence="1 2">
    <name type="scientific">Photorhabdus namnaonensis</name>
    <dbReference type="NCBI Taxonomy" id="1851568"/>
    <lineage>
        <taxon>Bacteria</taxon>
        <taxon>Pseudomonadati</taxon>
        <taxon>Pseudomonadota</taxon>
        <taxon>Gammaproteobacteria</taxon>
        <taxon>Enterobacterales</taxon>
        <taxon>Morganellaceae</taxon>
        <taxon>Photorhabdus</taxon>
    </lineage>
</organism>
<evidence type="ECO:0000313" key="1">
    <source>
        <dbReference type="EMBL" id="OCA54514.1"/>
    </source>
</evidence>
<dbReference type="AlphaFoldDB" id="A0A1B8YHB7"/>
<accession>A0A1B8YHB7</accession>
<proteinExistence type="predicted"/>